<gene>
    <name evidence="2" type="ORF">GMARGA_LOCUS3721</name>
</gene>
<organism evidence="2 3">
    <name type="scientific">Gigaspora margarita</name>
    <dbReference type="NCBI Taxonomy" id="4874"/>
    <lineage>
        <taxon>Eukaryota</taxon>
        <taxon>Fungi</taxon>
        <taxon>Fungi incertae sedis</taxon>
        <taxon>Mucoromycota</taxon>
        <taxon>Glomeromycotina</taxon>
        <taxon>Glomeromycetes</taxon>
        <taxon>Diversisporales</taxon>
        <taxon>Gigasporaceae</taxon>
        <taxon>Gigaspora</taxon>
    </lineage>
</organism>
<name>A0ABM8W5V7_GIGMA</name>
<keyword evidence="1" id="KW-0175">Coiled coil</keyword>
<evidence type="ECO:0000313" key="3">
    <source>
        <dbReference type="Proteomes" id="UP000789901"/>
    </source>
</evidence>
<proteinExistence type="predicted"/>
<dbReference type="EMBL" id="CAJVQB010001377">
    <property type="protein sequence ID" value="CAG8533177.1"/>
    <property type="molecule type" value="Genomic_DNA"/>
</dbReference>
<sequence>MTRKNRTPKEFLLTILNEHLKFLKRTKKRIPKKYHEDIETEEKRTKDYHARVTKKEFNDYDTLKNEFEKEKVMFNRKIDNLNREIRRLNNVIRRKDKEIEILQSDNNKKDNQIEELKAKMKYLGFKNSNLSKQVYNSSHHPRINGPDQYLYFNGPDQFPQHPRINGPDQFPQHPRINRLDQFPQHPRINGPDQFSNQPSQINEINDVNNYIPAEPSQYYNQARNYSIQTPSTPLQANIQINNNLPRQQSFTSQASNITDNPLPESKNCNEIIKHIIEYFSYQYAISKEMNVGVTKSFAKFMRNNVKKITSFDDYCKKFATKKL</sequence>
<reference evidence="2 3" key="1">
    <citation type="submission" date="2021-06" db="EMBL/GenBank/DDBJ databases">
        <authorList>
            <person name="Kallberg Y."/>
            <person name="Tangrot J."/>
            <person name="Rosling A."/>
        </authorList>
    </citation>
    <scope>NUCLEOTIDE SEQUENCE [LARGE SCALE GENOMIC DNA]</scope>
    <source>
        <strain evidence="2 3">120-4 pot B 10/14</strain>
    </source>
</reference>
<keyword evidence="3" id="KW-1185">Reference proteome</keyword>
<evidence type="ECO:0000256" key="1">
    <source>
        <dbReference type="SAM" id="Coils"/>
    </source>
</evidence>
<accession>A0ABM8W5V7</accession>
<comment type="caution">
    <text evidence="2">The sequence shown here is derived from an EMBL/GenBank/DDBJ whole genome shotgun (WGS) entry which is preliminary data.</text>
</comment>
<feature type="coiled-coil region" evidence="1">
    <location>
        <begin position="64"/>
        <end position="119"/>
    </location>
</feature>
<evidence type="ECO:0000313" key="2">
    <source>
        <dbReference type="EMBL" id="CAG8533177.1"/>
    </source>
</evidence>
<dbReference type="Proteomes" id="UP000789901">
    <property type="component" value="Unassembled WGS sequence"/>
</dbReference>
<protein>
    <submittedName>
        <fullName evidence="2">8851_t:CDS:1</fullName>
    </submittedName>
</protein>